<gene>
    <name evidence="1" type="ORF">DFH07DRAFT_326183</name>
</gene>
<dbReference type="EMBL" id="JARJLG010000003">
    <property type="protein sequence ID" value="KAJ7782563.1"/>
    <property type="molecule type" value="Genomic_DNA"/>
</dbReference>
<dbReference type="Gene3D" id="1.20.1280.50">
    <property type="match status" value="1"/>
</dbReference>
<accession>A0AAD7KC50</accession>
<protein>
    <recommendedName>
        <fullName evidence="3">F-box domain-containing protein</fullName>
    </recommendedName>
</protein>
<keyword evidence="2" id="KW-1185">Reference proteome</keyword>
<evidence type="ECO:0008006" key="3">
    <source>
        <dbReference type="Google" id="ProtNLM"/>
    </source>
</evidence>
<dbReference type="AlphaFoldDB" id="A0AAD7KC50"/>
<proteinExistence type="predicted"/>
<evidence type="ECO:0000313" key="1">
    <source>
        <dbReference type="EMBL" id="KAJ7782563.1"/>
    </source>
</evidence>
<evidence type="ECO:0000313" key="2">
    <source>
        <dbReference type="Proteomes" id="UP001215280"/>
    </source>
</evidence>
<sequence>MPHHITNTLWKRSCGVSRWFSCGNIPSLEASESLGFSNAPVNKLPVELLGEIFSWTLDDWGLMSDEQSNLILEPLTISHVCGHWRSISISIPQLWATLWIDRPRAAHVSMVELWIERSCNSPLSINLRQTDPKSCLSLTTSAEHELTDNIFALLVPHIHRWHTVDLVFRTDVQKSLLSLPADAAVALEHVALHTASWDKTSAESLQSALYLRPSLRSVHFMPASNQQHVPWKQLTQIEAEPECTLETCLGILAACPALSSARFTCSADPDWAHTPFNHTEQYLTLPDLVDVSIKASRVDLTPFLNRLTLPALRSLTLQYCHVPRAMPDHQSLHSLLERSSCALEAFALHETARMRDDDRQISYLQSPRMASLTDLELHVDMTERIVNFLTYSANDEDHWLPNLTEITLRDYRGEHISDDVLTRMLLSRLASVDSAPSSPAFLRSADLHLRLTSHARPVLPAERCTDSLELRLELLNCFCQ</sequence>
<dbReference type="Proteomes" id="UP001215280">
    <property type="component" value="Unassembled WGS sequence"/>
</dbReference>
<reference evidence="1" key="1">
    <citation type="submission" date="2023-03" db="EMBL/GenBank/DDBJ databases">
        <title>Massive genome expansion in bonnet fungi (Mycena s.s.) driven by repeated elements and novel gene families across ecological guilds.</title>
        <authorList>
            <consortium name="Lawrence Berkeley National Laboratory"/>
            <person name="Harder C.B."/>
            <person name="Miyauchi S."/>
            <person name="Viragh M."/>
            <person name="Kuo A."/>
            <person name="Thoen E."/>
            <person name="Andreopoulos B."/>
            <person name="Lu D."/>
            <person name="Skrede I."/>
            <person name="Drula E."/>
            <person name="Henrissat B."/>
            <person name="Morin E."/>
            <person name="Kohler A."/>
            <person name="Barry K."/>
            <person name="LaButti K."/>
            <person name="Morin E."/>
            <person name="Salamov A."/>
            <person name="Lipzen A."/>
            <person name="Mereny Z."/>
            <person name="Hegedus B."/>
            <person name="Baldrian P."/>
            <person name="Stursova M."/>
            <person name="Weitz H."/>
            <person name="Taylor A."/>
            <person name="Grigoriev I.V."/>
            <person name="Nagy L.G."/>
            <person name="Martin F."/>
            <person name="Kauserud H."/>
        </authorList>
    </citation>
    <scope>NUCLEOTIDE SEQUENCE</scope>
    <source>
        <strain evidence="1">CBHHK188m</strain>
    </source>
</reference>
<comment type="caution">
    <text evidence="1">The sequence shown here is derived from an EMBL/GenBank/DDBJ whole genome shotgun (WGS) entry which is preliminary data.</text>
</comment>
<organism evidence="1 2">
    <name type="scientific">Mycena maculata</name>
    <dbReference type="NCBI Taxonomy" id="230809"/>
    <lineage>
        <taxon>Eukaryota</taxon>
        <taxon>Fungi</taxon>
        <taxon>Dikarya</taxon>
        <taxon>Basidiomycota</taxon>
        <taxon>Agaricomycotina</taxon>
        <taxon>Agaricomycetes</taxon>
        <taxon>Agaricomycetidae</taxon>
        <taxon>Agaricales</taxon>
        <taxon>Marasmiineae</taxon>
        <taxon>Mycenaceae</taxon>
        <taxon>Mycena</taxon>
    </lineage>
</organism>
<name>A0AAD7KC50_9AGAR</name>